<dbReference type="SUPFAM" id="SSF48452">
    <property type="entry name" value="TPR-like"/>
    <property type="match status" value="2"/>
</dbReference>
<dbReference type="PANTHER" id="PTHR10098">
    <property type="entry name" value="RAPSYN-RELATED"/>
    <property type="match status" value="1"/>
</dbReference>
<dbReference type="AlphaFoldDB" id="A0A316TZ30"/>
<dbReference type="GO" id="GO:0003677">
    <property type="term" value="F:DNA binding"/>
    <property type="evidence" value="ECO:0007669"/>
    <property type="project" value="InterPro"/>
</dbReference>
<dbReference type="InterPro" id="IPR000792">
    <property type="entry name" value="Tscrpt_reg_LuxR_C"/>
</dbReference>
<keyword evidence="2" id="KW-0175">Coiled coil</keyword>
<dbReference type="InterPro" id="IPR041617">
    <property type="entry name" value="TPR_MalT"/>
</dbReference>
<feature type="repeat" description="TPR" evidence="1">
    <location>
        <begin position="158"/>
        <end position="191"/>
    </location>
</feature>
<dbReference type="InterPro" id="IPR019734">
    <property type="entry name" value="TPR_rpt"/>
</dbReference>
<protein>
    <recommendedName>
        <fullName evidence="4">HTH luxR-type domain-containing protein</fullName>
    </recommendedName>
</protein>
<dbReference type="SMART" id="SM00421">
    <property type="entry name" value="HTH_LUXR"/>
    <property type="match status" value="1"/>
</dbReference>
<dbReference type="OrthoDB" id="9810596at2"/>
<keyword evidence="3" id="KW-0812">Transmembrane</keyword>
<keyword evidence="6" id="KW-1185">Reference proteome</keyword>
<dbReference type="PROSITE" id="PS50005">
    <property type="entry name" value="TPR"/>
    <property type="match status" value="4"/>
</dbReference>
<evidence type="ECO:0000256" key="1">
    <source>
        <dbReference type="PROSITE-ProRule" id="PRU00339"/>
    </source>
</evidence>
<gene>
    <name evidence="5" type="ORF">DDZ15_00420</name>
</gene>
<dbReference type="InterPro" id="IPR016032">
    <property type="entry name" value="Sig_transdc_resp-reg_C-effctor"/>
</dbReference>
<evidence type="ECO:0000256" key="3">
    <source>
        <dbReference type="SAM" id="Phobius"/>
    </source>
</evidence>
<dbReference type="Gene3D" id="1.25.40.10">
    <property type="entry name" value="Tetratricopeptide repeat domain"/>
    <property type="match status" value="2"/>
</dbReference>
<dbReference type="InterPro" id="IPR011990">
    <property type="entry name" value="TPR-like_helical_dom_sf"/>
</dbReference>
<dbReference type="RefSeq" id="WP_109643744.1">
    <property type="nucleotide sequence ID" value="NZ_QGGB01000001.1"/>
</dbReference>
<dbReference type="GO" id="GO:0006355">
    <property type="term" value="P:regulation of DNA-templated transcription"/>
    <property type="evidence" value="ECO:0007669"/>
    <property type="project" value="InterPro"/>
</dbReference>
<name>A0A316TZ30_9BACT</name>
<dbReference type="InterPro" id="IPR036388">
    <property type="entry name" value="WH-like_DNA-bd_sf"/>
</dbReference>
<comment type="caution">
    <text evidence="5">The sequence shown here is derived from an EMBL/GenBank/DDBJ whole genome shotgun (WGS) entry which is preliminary data.</text>
</comment>
<evidence type="ECO:0000256" key="2">
    <source>
        <dbReference type="SAM" id="Coils"/>
    </source>
</evidence>
<organism evidence="5 6">
    <name type="scientific">Rhodohalobacter mucosus</name>
    <dbReference type="NCBI Taxonomy" id="2079485"/>
    <lineage>
        <taxon>Bacteria</taxon>
        <taxon>Pseudomonadati</taxon>
        <taxon>Balneolota</taxon>
        <taxon>Balneolia</taxon>
        <taxon>Balneolales</taxon>
        <taxon>Balneolaceae</taxon>
        <taxon>Rhodohalobacter</taxon>
    </lineage>
</organism>
<dbReference type="EMBL" id="QGGB01000001">
    <property type="protein sequence ID" value="PWN08134.1"/>
    <property type="molecule type" value="Genomic_DNA"/>
</dbReference>
<feature type="repeat" description="TPR" evidence="1">
    <location>
        <begin position="238"/>
        <end position="271"/>
    </location>
</feature>
<dbReference type="PROSITE" id="PS50293">
    <property type="entry name" value="TPR_REGION"/>
    <property type="match status" value="1"/>
</dbReference>
<dbReference type="Pfam" id="PF17874">
    <property type="entry name" value="TPR_MalT"/>
    <property type="match status" value="1"/>
</dbReference>
<feature type="domain" description="HTH luxR-type" evidence="4">
    <location>
        <begin position="516"/>
        <end position="573"/>
    </location>
</feature>
<feature type="coiled-coil region" evidence="2">
    <location>
        <begin position="352"/>
        <end position="379"/>
    </location>
</feature>
<feature type="repeat" description="TPR" evidence="1">
    <location>
        <begin position="198"/>
        <end position="231"/>
    </location>
</feature>
<evidence type="ECO:0000259" key="4">
    <source>
        <dbReference type="SMART" id="SM00421"/>
    </source>
</evidence>
<dbReference type="Gene3D" id="1.10.10.10">
    <property type="entry name" value="Winged helix-like DNA-binding domain superfamily/Winged helix DNA-binding domain"/>
    <property type="match status" value="1"/>
</dbReference>
<reference evidence="5 6" key="1">
    <citation type="submission" date="2018-05" db="EMBL/GenBank/DDBJ databases">
        <title>Rhodohalobacter halophilus gen. nov., sp. nov., a moderately halophilic member of the family Balneolaceae.</title>
        <authorList>
            <person name="Liu Z.-W."/>
        </authorList>
    </citation>
    <scope>NUCLEOTIDE SEQUENCE [LARGE SCALE GENOMIC DNA]</scope>
    <source>
        <strain evidence="5 6">8A47</strain>
    </source>
</reference>
<feature type="coiled-coil region" evidence="2">
    <location>
        <begin position="404"/>
        <end position="469"/>
    </location>
</feature>
<evidence type="ECO:0000313" key="6">
    <source>
        <dbReference type="Proteomes" id="UP000245533"/>
    </source>
</evidence>
<keyword evidence="3" id="KW-0472">Membrane</keyword>
<feature type="transmembrane region" description="Helical" evidence="3">
    <location>
        <begin position="387"/>
        <end position="407"/>
    </location>
</feature>
<keyword evidence="3" id="KW-1133">Transmembrane helix</keyword>
<dbReference type="Proteomes" id="UP000245533">
    <property type="component" value="Unassembled WGS sequence"/>
</dbReference>
<dbReference type="SUPFAM" id="SSF46894">
    <property type="entry name" value="C-terminal effector domain of the bipartite response regulators"/>
    <property type="match status" value="1"/>
</dbReference>
<keyword evidence="1" id="KW-0802">TPR repeat</keyword>
<sequence>MHNSVITIITILFIVWQVQEAEVSTREALQAAASDSLLIHSLIDSSYENAFSNPDRALMFADSALRLSKENSYKKGIAGAHGELGYAYSVKGDFRKAIDHLNHGIAISRAIGDSLGWVSKINDLGSIYKSRNEYESAIELYFEALRLCRELDLQRGVAVTLGNIGLSYFEMDRNDRALEYYTQALELNETLGDESSLAKTYNNIGLLHGDEGRYKQAQNYHEKALKLRKELGYTIEIANSLNNIGRLLMQQGENVRAIDSLHTAMQINQDSDPELSSIIHENLARSYESAGMLDSALVHARKTRTLSEEYGTMLGVQVGYELMAGIYGKMGRFEEAYESQRSMTSIKDSILNIEMSRQINELQTKYETAQKEKEIALLEEERQREAMLRNVFLSGLILVAIIGLLIYNRQKLKIEKNRTELENKKLKEDQLSKDLAHKKRELTNQSLHLVQKNEMMKELKETIKEIRLKSEVNGRELQSLENIVDYSFNLDDDWEQFRHYFKAVHSGFFDSLKSACPDLTPNELRLAALAKLRLSVKETATILGITPASVKTARYRLRKKLGLNTKDSLSGFLADFEKKNLKSSIR</sequence>
<evidence type="ECO:0000313" key="5">
    <source>
        <dbReference type="EMBL" id="PWN08134.1"/>
    </source>
</evidence>
<feature type="repeat" description="TPR" evidence="1">
    <location>
        <begin position="118"/>
        <end position="151"/>
    </location>
</feature>
<accession>A0A316TZ30</accession>
<dbReference type="SMART" id="SM00028">
    <property type="entry name" value="TPR"/>
    <property type="match status" value="6"/>
</dbReference>
<proteinExistence type="predicted"/>